<reference evidence="2" key="1">
    <citation type="submission" date="2022-08" db="UniProtKB">
        <authorList>
            <consortium name="EnsemblMetazoa"/>
        </authorList>
    </citation>
    <scope>IDENTIFICATION</scope>
    <source>
        <strain evidence="2">05x7-T-G4-1.051#20</strain>
    </source>
</reference>
<sequence>MTCEQKCMIGFYACPPGFFGLDCINRCDSYCSGNESCDPVLGICIKGCKPGWSGLMCGLDKLNPQSYGDKKLIVIGVVVSCVIFLAGSIIHLMLRRRKTDGPSETSQQYTELGIINKSSNYDEINRCSIHSNL</sequence>
<keyword evidence="1" id="KW-0812">Transmembrane</keyword>
<name>A0A8W8NYS6_MAGGI</name>
<protein>
    <submittedName>
        <fullName evidence="2">Uncharacterized protein</fullName>
    </submittedName>
</protein>
<dbReference type="EnsemblMetazoa" id="G8686.1">
    <property type="protein sequence ID" value="G8686.1:cds"/>
    <property type="gene ID" value="G8686"/>
</dbReference>
<keyword evidence="3" id="KW-1185">Reference proteome</keyword>
<evidence type="ECO:0000313" key="2">
    <source>
        <dbReference type="EnsemblMetazoa" id="G8686.1:cds"/>
    </source>
</evidence>
<evidence type="ECO:0000313" key="3">
    <source>
        <dbReference type="Proteomes" id="UP000005408"/>
    </source>
</evidence>
<organism evidence="2 3">
    <name type="scientific">Magallana gigas</name>
    <name type="common">Pacific oyster</name>
    <name type="synonym">Crassostrea gigas</name>
    <dbReference type="NCBI Taxonomy" id="29159"/>
    <lineage>
        <taxon>Eukaryota</taxon>
        <taxon>Metazoa</taxon>
        <taxon>Spiralia</taxon>
        <taxon>Lophotrochozoa</taxon>
        <taxon>Mollusca</taxon>
        <taxon>Bivalvia</taxon>
        <taxon>Autobranchia</taxon>
        <taxon>Pteriomorphia</taxon>
        <taxon>Ostreida</taxon>
        <taxon>Ostreoidea</taxon>
        <taxon>Ostreidae</taxon>
        <taxon>Magallana</taxon>
    </lineage>
</organism>
<dbReference type="AlphaFoldDB" id="A0A8W8NYS6"/>
<feature type="transmembrane region" description="Helical" evidence="1">
    <location>
        <begin position="72"/>
        <end position="94"/>
    </location>
</feature>
<accession>A0A8W8NYS6</accession>
<proteinExistence type="predicted"/>
<keyword evidence="1" id="KW-1133">Transmembrane helix</keyword>
<dbReference type="Proteomes" id="UP000005408">
    <property type="component" value="Unassembled WGS sequence"/>
</dbReference>
<evidence type="ECO:0000256" key="1">
    <source>
        <dbReference type="SAM" id="Phobius"/>
    </source>
</evidence>
<dbReference type="Gene3D" id="2.170.300.10">
    <property type="entry name" value="Tie2 ligand-binding domain superfamily"/>
    <property type="match status" value="1"/>
</dbReference>
<keyword evidence="1" id="KW-0472">Membrane</keyword>